<accession>A0A240UU02</accession>
<dbReference type="OrthoDB" id="9814483at2"/>
<keyword evidence="4" id="KW-1185">Reference proteome</keyword>
<reference evidence="3 4" key="1">
    <citation type="submission" date="2017-05" db="EMBL/GenBank/DDBJ databases">
        <authorList>
            <person name="Song R."/>
            <person name="Chenine A.L."/>
            <person name="Ruprecht R.M."/>
        </authorList>
    </citation>
    <scope>NUCLEOTIDE SEQUENCE [LARGE SCALE GENOMIC DNA]</scope>
    <source>
        <strain evidence="3">SW32</strain>
    </source>
</reference>
<dbReference type="InterPro" id="IPR032816">
    <property type="entry name" value="VTT_dom"/>
</dbReference>
<dbReference type="AlphaFoldDB" id="A0A240UU02"/>
<keyword evidence="1" id="KW-1133">Transmembrane helix</keyword>
<evidence type="ECO:0000259" key="2">
    <source>
        <dbReference type="Pfam" id="PF09335"/>
    </source>
</evidence>
<keyword evidence="1" id="KW-0812">Transmembrane</keyword>
<evidence type="ECO:0000313" key="4">
    <source>
        <dbReference type="Proteomes" id="UP000194457"/>
    </source>
</evidence>
<name>A0A240UU02_9GAMM</name>
<dbReference type="PANTHER" id="PTHR42709:SF4">
    <property type="entry name" value="INNER MEMBRANE PROTEIN YQAA"/>
    <property type="match status" value="1"/>
</dbReference>
<dbReference type="InterPro" id="IPR051311">
    <property type="entry name" value="DedA_domain"/>
</dbReference>
<dbReference type="EMBL" id="CP021358">
    <property type="protein sequence ID" value="ART64563.1"/>
    <property type="molecule type" value="Genomic_DNA"/>
</dbReference>
<feature type="transmembrane region" description="Helical" evidence="1">
    <location>
        <begin position="20"/>
        <end position="42"/>
    </location>
</feature>
<dbReference type="Proteomes" id="UP000194457">
    <property type="component" value="Chromosome"/>
</dbReference>
<feature type="transmembrane region" description="Helical" evidence="1">
    <location>
        <begin position="65"/>
        <end position="87"/>
    </location>
</feature>
<keyword evidence="1" id="KW-0472">Membrane</keyword>
<dbReference type="Pfam" id="PF09335">
    <property type="entry name" value="VTT_dom"/>
    <property type="match status" value="1"/>
</dbReference>
<dbReference type="KEGG" id="kma:B9H00_03575"/>
<sequence length="116" mass="12645">MGSEAVLASLLLKGGSPVALVAVATVGNVLGSLLNYAMGYWANQGWLKRQKPGVMARAEQRFRRYGRWSLLLAWVPIIGDPLTLIAGVLRVNLLWFVGLVTLGKALRYIVLSLLIL</sequence>
<protein>
    <recommendedName>
        <fullName evidence="2">VTT domain-containing protein</fullName>
    </recommendedName>
</protein>
<proteinExistence type="predicted"/>
<organism evidence="3 4">
    <name type="scientific">Kushneria marisflavi</name>
    <dbReference type="NCBI Taxonomy" id="157779"/>
    <lineage>
        <taxon>Bacteria</taxon>
        <taxon>Pseudomonadati</taxon>
        <taxon>Pseudomonadota</taxon>
        <taxon>Gammaproteobacteria</taxon>
        <taxon>Oceanospirillales</taxon>
        <taxon>Halomonadaceae</taxon>
        <taxon>Kushneria</taxon>
    </lineage>
</organism>
<dbReference type="PANTHER" id="PTHR42709">
    <property type="entry name" value="ALKALINE PHOSPHATASE LIKE PROTEIN"/>
    <property type="match status" value="1"/>
</dbReference>
<gene>
    <name evidence="3" type="ORF">B9H00_03575</name>
</gene>
<dbReference type="GO" id="GO:0005886">
    <property type="term" value="C:plasma membrane"/>
    <property type="evidence" value="ECO:0007669"/>
    <property type="project" value="UniProtKB-ARBA"/>
</dbReference>
<feature type="transmembrane region" description="Helical" evidence="1">
    <location>
        <begin position="93"/>
        <end position="115"/>
    </location>
</feature>
<evidence type="ECO:0000256" key="1">
    <source>
        <dbReference type="SAM" id="Phobius"/>
    </source>
</evidence>
<feature type="domain" description="VTT" evidence="2">
    <location>
        <begin position="12"/>
        <end position="114"/>
    </location>
</feature>
<evidence type="ECO:0000313" key="3">
    <source>
        <dbReference type="EMBL" id="ART64563.1"/>
    </source>
</evidence>